<organism evidence="1 2">
    <name type="scientific">Thalassotalea profundi</name>
    <dbReference type="NCBI Taxonomy" id="2036687"/>
    <lineage>
        <taxon>Bacteria</taxon>
        <taxon>Pseudomonadati</taxon>
        <taxon>Pseudomonadota</taxon>
        <taxon>Gammaproteobacteria</taxon>
        <taxon>Alteromonadales</taxon>
        <taxon>Colwelliaceae</taxon>
        <taxon>Thalassotalea</taxon>
    </lineage>
</organism>
<keyword evidence="2" id="KW-1185">Reference proteome</keyword>
<comment type="caution">
    <text evidence="1">The sequence shown here is derived from an EMBL/GenBank/DDBJ whole genome shotgun (WGS) entry which is preliminary data.</text>
</comment>
<dbReference type="InterPro" id="IPR027056">
    <property type="entry name" value="Gluconate_2DH_su3"/>
</dbReference>
<name>A0ABQ3IY78_9GAMM</name>
<dbReference type="Pfam" id="PF13618">
    <property type="entry name" value="Gluconate_2-dh3"/>
    <property type="match status" value="1"/>
</dbReference>
<accession>A0ABQ3IY78</accession>
<dbReference type="PROSITE" id="PS51318">
    <property type="entry name" value="TAT"/>
    <property type="match status" value="1"/>
</dbReference>
<proteinExistence type="predicted"/>
<dbReference type="InterPro" id="IPR006311">
    <property type="entry name" value="TAT_signal"/>
</dbReference>
<protein>
    <recommendedName>
        <fullName evidence="3">Gluconate 2-dehydrogenase subunit 3 family protein</fullName>
    </recommendedName>
</protein>
<evidence type="ECO:0000313" key="1">
    <source>
        <dbReference type="EMBL" id="GHE96798.1"/>
    </source>
</evidence>
<gene>
    <name evidence="1" type="ORF">GCM10011501_27880</name>
</gene>
<evidence type="ECO:0000313" key="2">
    <source>
        <dbReference type="Proteomes" id="UP000626370"/>
    </source>
</evidence>
<reference evidence="2" key="1">
    <citation type="journal article" date="2019" name="Int. J. Syst. Evol. Microbiol.">
        <title>The Global Catalogue of Microorganisms (GCM) 10K type strain sequencing project: providing services to taxonomists for standard genome sequencing and annotation.</title>
        <authorList>
            <consortium name="The Broad Institute Genomics Platform"/>
            <consortium name="The Broad Institute Genome Sequencing Center for Infectious Disease"/>
            <person name="Wu L."/>
            <person name="Ma J."/>
        </authorList>
    </citation>
    <scope>NUCLEOTIDE SEQUENCE [LARGE SCALE GENOMIC DNA]</scope>
    <source>
        <strain evidence="2">CGMCC 1.15922</strain>
    </source>
</reference>
<dbReference type="RefSeq" id="WP_189378868.1">
    <property type="nucleotide sequence ID" value="NZ_BNAH01000012.1"/>
</dbReference>
<dbReference type="Proteomes" id="UP000626370">
    <property type="component" value="Unassembled WGS sequence"/>
</dbReference>
<evidence type="ECO:0008006" key="3">
    <source>
        <dbReference type="Google" id="ProtNLM"/>
    </source>
</evidence>
<sequence>MKQTFFDSNYKTPQWLKDKLSRRQLLKSAAGSSALAVIPYSQLSFAQKKDIESTLNIEPWLTLDAVLNHLLPASNKGISAKDIRATYYLYQLVHQQPTATDEIEFIYKGVGWLNGYSQKKTTLPFISLSNTEKETVLRDISRSSAGDNWIAMLIINIYEAMLSPPSYGGNPDGVGWKWLEHQAGFPLPKAGERYFELPKRSQISVHNQVDSKTSRTITPSHDLLAKKLSVKRRSKA</sequence>
<dbReference type="EMBL" id="BNAH01000012">
    <property type="protein sequence ID" value="GHE96798.1"/>
    <property type="molecule type" value="Genomic_DNA"/>
</dbReference>